<dbReference type="EMBL" id="GBXM01053851">
    <property type="protein sequence ID" value="JAH54726.1"/>
    <property type="molecule type" value="Transcribed_RNA"/>
</dbReference>
<reference evidence="1" key="2">
    <citation type="journal article" date="2015" name="Fish Shellfish Immunol.">
        <title>Early steps in the European eel (Anguilla anguilla)-Vibrio vulnificus interaction in the gills: Role of the RtxA13 toxin.</title>
        <authorList>
            <person name="Callol A."/>
            <person name="Pajuelo D."/>
            <person name="Ebbesson L."/>
            <person name="Teles M."/>
            <person name="MacKenzie S."/>
            <person name="Amaro C."/>
        </authorList>
    </citation>
    <scope>NUCLEOTIDE SEQUENCE</scope>
</reference>
<dbReference type="EMBL" id="GBXM01056888">
    <property type="protein sequence ID" value="JAH51689.1"/>
    <property type="molecule type" value="Transcribed_RNA"/>
</dbReference>
<protein>
    <submittedName>
        <fullName evidence="1">Uncharacterized protein</fullName>
    </submittedName>
</protein>
<accession>A0A0E9TMA6</accession>
<evidence type="ECO:0000313" key="1">
    <source>
        <dbReference type="EMBL" id="JAH54726.1"/>
    </source>
</evidence>
<dbReference type="AlphaFoldDB" id="A0A0E9TMA6"/>
<organism evidence="1">
    <name type="scientific">Anguilla anguilla</name>
    <name type="common">European freshwater eel</name>
    <name type="synonym">Muraena anguilla</name>
    <dbReference type="NCBI Taxonomy" id="7936"/>
    <lineage>
        <taxon>Eukaryota</taxon>
        <taxon>Metazoa</taxon>
        <taxon>Chordata</taxon>
        <taxon>Craniata</taxon>
        <taxon>Vertebrata</taxon>
        <taxon>Euteleostomi</taxon>
        <taxon>Actinopterygii</taxon>
        <taxon>Neopterygii</taxon>
        <taxon>Teleostei</taxon>
        <taxon>Anguilliformes</taxon>
        <taxon>Anguillidae</taxon>
        <taxon>Anguilla</taxon>
    </lineage>
</organism>
<proteinExistence type="predicted"/>
<name>A0A0E9TMA6_ANGAN</name>
<dbReference type="EMBL" id="GBXM01047608">
    <property type="protein sequence ID" value="JAH60969.1"/>
    <property type="molecule type" value="Transcribed_RNA"/>
</dbReference>
<reference evidence="1" key="1">
    <citation type="submission" date="2014-11" db="EMBL/GenBank/DDBJ databases">
        <authorList>
            <person name="Amaro Gonzalez C."/>
        </authorList>
    </citation>
    <scope>NUCLEOTIDE SEQUENCE</scope>
</reference>
<sequence>MYLKCPMEKHIICGLGAFVMM</sequence>